<keyword evidence="4 6" id="KW-1133">Transmembrane helix</keyword>
<feature type="transmembrane region" description="Helical" evidence="6">
    <location>
        <begin position="69"/>
        <end position="90"/>
    </location>
</feature>
<dbReference type="CDD" id="cd13132">
    <property type="entry name" value="MATE_eukaryotic"/>
    <property type="match status" value="1"/>
</dbReference>
<keyword evidence="5 6" id="KW-0472">Membrane</keyword>
<feature type="transmembrane region" description="Helical" evidence="6">
    <location>
        <begin position="217"/>
        <end position="236"/>
    </location>
</feature>
<evidence type="ECO:0000256" key="3">
    <source>
        <dbReference type="ARBA" id="ARBA00022692"/>
    </source>
</evidence>
<dbReference type="GO" id="GO:0016020">
    <property type="term" value="C:membrane"/>
    <property type="evidence" value="ECO:0007669"/>
    <property type="project" value="UniProtKB-SubCell"/>
</dbReference>
<dbReference type="InterPro" id="IPR002528">
    <property type="entry name" value="MATE_fam"/>
</dbReference>
<feature type="transmembrane region" description="Helical" evidence="6">
    <location>
        <begin position="366"/>
        <end position="389"/>
    </location>
</feature>
<accession>A0A9Q0F1S2</accession>
<gene>
    <name evidence="7" type="primary">DTX29_2</name>
    <name evidence="7" type="ORF">Tsubulata_028569</name>
</gene>
<reference evidence="7" key="1">
    <citation type="submission" date="2022-02" db="EMBL/GenBank/DDBJ databases">
        <authorList>
            <person name="Henning P.M."/>
            <person name="McCubbin A.G."/>
            <person name="Shore J.S."/>
        </authorList>
    </citation>
    <scope>NUCLEOTIDE SEQUENCE</scope>
    <source>
        <strain evidence="7">F60SS</strain>
        <tissue evidence="7">Leaves</tissue>
    </source>
</reference>
<comment type="subcellular location">
    <subcellularLocation>
        <location evidence="1">Membrane</location>
        <topology evidence="1">Multi-pass membrane protein</topology>
    </subcellularLocation>
</comment>
<evidence type="ECO:0000256" key="6">
    <source>
        <dbReference type="RuleBase" id="RU004914"/>
    </source>
</evidence>
<dbReference type="InterPro" id="IPR045069">
    <property type="entry name" value="MATE_euk"/>
</dbReference>
<keyword evidence="3 6" id="KW-0812">Transmembrane</keyword>
<evidence type="ECO:0000256" key="5">
    <source>
        <dbReference type="ARBA" id="ARBA00023136"/>
    </source>
</evidence>
<evidence type="ECO:0000313" key="8">
    <source>
        <dbReference type="Proteomes" id="UP001141552"/>
    </source>
</evidence>
<feature type="transmembrane region" description="Helical" evidence="6">
    <location>
        <begin position="333"/>
        <end position="354"/>
    </location>
</feature>
<feature type="transmembrane region" description="Helical" evidence="6">
    <location>
        <begin position="469"/>
        <end position="489"/>
    </location>
</feature>
<evidence type="ECO:0000313" key="7">
    <source>
        <dbReference type="EMBL" id="KAJ4823294.1"/>
    </source>
</evidence>
<dbReference type="GO" id="GO:0042910">
    <property type="term" value="F:xenobiotic transmembrane transporter activity"/>
    <property type="evidence" value="ECO:0007669"/>
    <property type="project" value="InterPro"/>
</dbReference>
<feature type="transmembrane region" description="Helical" evidence="6">
    <location>
        <begin position="288"/>
        <end position="313"/>
    </location>
</feature>
<proteinExistence type="inferred from homology"/>
<feature type="transmembrane region" description="Helical" evidence="6">
    <location>
        <begin position="409"/>
        <end position="432"/>
    </location>
</feature>
<organism evidence="7 8">
    <name type="scientific">Turnera subulata</name>
    <dbReference type="NCBI Taxonomy" id="218843"/>
    <lineage>
        <taxon>Eukaryota</taxon>
        <taxon>Viridiplantae</taxon>
        <taxon>Streptophyta</taxon>
        <taxon>Embryophyta</taxon>
        <taxon>Tracheophyta</taxon>
        <taxon>Spermatophyta</taxon>
        <taxon>Magnoliopsida</taxon>
        <taxon>eudicotyledons</taxon>
        <taxon>Gunneridae</taxon>
        <taxon>Pentapetalae</taxon>
        <taxon>rosids</taxon>
        <taxon>fabids</taxon>
        <taxon>Malpighiales</taxon>
        <taxon>Passifloraceae</taxon>
        <taxon>Turnera</taxon>
    </lineage>
</organism>
<evidence type="ECO:0000256" key="4">
    <source>
        <dbReference type="ARBA" id="ARBA00022989"/>
    </source>
</evidence>
<comment type="similarity">
    <text evidence="2 6">Belongs to the multi antimicrobial extrusion (MATE) (TC 2.A.66.1) family.</text>
</comment>
<dbReference type="PANTHER" id="PTHR11206">
    <property type="entry name" value="MULTIDRUG RESISTANCE PROTEIN"/>
    <property type="match status" value="1"/>
</dbReference>
<name>A0A9Q0F1S2_9ROSI</name>
<comment type="caution">
    <text evidence="7">The sequence shown here is derived from an EMBL/GenBank/DDBJ whole genome shotgun (WGS) entry which is preliminary data.</text>
</comment>
<dbReference type="Pfam" id="PF01554">
    <property type="entry name" value="MatE"/>
    <property type="match status" value="2"/>
</dbReference>
<keyword evidence="8" id="KW-1185">Reference proteome</keyword>
<feature type="transmembrane region" description="Helical" evidence="6">
    <location>
        <begin position="110"/>
        <end position="131"/>
    </location>
</feature>
<evidence type="ECO:0000256" key="1">
    <source>
        <dbReference type="ARBA" id="ARBA00004141"/>
    </source>
</evidence>
<dbReference type="NCBIfam" id="TIGR00797">
    <property type="entry name" value="matE"/>
    <property type="match status" value="1"/>
</dbReference>
<feature type="transmembrane region" description="Helical" evidence="6">
    <location>
        <begin position="242"/>
        <end position="267"/>
    </location>
</feature>
<dbReference type="GO" id="GO:1990961">
    <property type="term" value="P:xenobiotic detoxification by transmembrane export across the plasma membrane"/>
    <property type="evidence" value="ECO:0007669"/>
    <property type="project" value="InterPro"/>
</dbReference>
<feature type="transmembrane region" description="Helical" evidence="6">
    <location>
        <begin position="152"/>
        <end position="176"/>
    </location>
</feature>
<protein>
    <recommendedName>
        <fullName evidence="6">Protein DETOXIFICATION</fullName>
    </recommendedName>
    <alternativeName>
        <fullName evidence="6">Multidrug and toxic compound extrusion protein</fullName>
    </alternativeName>
</protein>
<feature type="transmembrane region" description="Helical" evidence="6">
    <location>
        <begin position="439"/>
        <end position="463"/>
    </location>
</feature>
<dbReference type="GO" id="GO:0015297">
    <property type="term" value="F:antiporter activity"/>
    <property type="evidence" value="ECO:0007669"/>
    <property type="project" value="InterPro"/>
</dbReference>
<dbReference type="AlphaFoldDB" id="A0A9Q0F1S2"/>
<dbReference type="Proteomes" id="UP001141552">
    <property type="component" value="Unassembled WGS sequence"/>
</dbReference>
<dbReference type="EMBL" id="JAKUCV010007486">
    <property type="protein sequence ID" value="KAJ4823294.1"/>
    <property type="molecule type" value="Genomic_DNA"/>
</dbReference>
<evidence type="ECO:0000256" key="2">
    <source>
        <dbReference type="ARBA" id="ARBA00010199"/>
    </source>
</evidence>
<dbReference type="OrthoDB" id="2126698at2759"/>
<feature type="transmembrane region" description="Helical" evidence="6">
    <location>
        <begin position="188"/>
        <end position="205"/>
    </location>
</feature>
<reference evidence="7" key="2">
    <citation type="journal article" date="2023" name="Plants (Basel)">
        <title>Annotation of the Turnera subulata (Passifloraceae) Draft Genome Reveals the S-Locus Evolved after the Divergence of Turneroideae from Passifloroideae in a Stepwise Manner.</title>
        <authorList>
            <person name="Henning P.M."/>
            <person name="Roalson E.H."/>
            <person name="Mir W."/>
            <person name="McCubbin A.G."/>
            <person name="Shore J.S."/>
        </authorList>
    </citation>
    <scope>NUCLEOTIDE SEQUENCE</scope>
    <source>
        <strain evidence="7">F60SS</strain>
    </source>
</reference>
<sequence length="520" mass="56827">MEDGNKQQPLLSPPPAGNEYQIEDHLLSLPRAATNPSFASSFTPDPDDIPPINGVRDFSSEFSKECKKLWYLAAPAVFTTLCQYSLGAITQVFAGHVGTLELASVSVENSVIAGFSFGVMLGMGSALETLCGQAFGAGQLDMLGIYMQRSWVILNSTAVLLSLMYIFAAQLLTLIGQTEDISKGAGRFALWMIPQLFAYAMNFPIAKFLQAQSKMTAMALISIVALVLHTLFSWLFMLKLGWGLVGAAVVLNASWWFIVLAQLLYIFSGVCGRAWSGFSWKAFHNLWGFVRLSLASAVMLCLEVWYFMALIIFAGYLKNAEIAVDALSISTNILGWTVMVAIGVNAAISVRVSNELGAAHPRTAKFSLVVAVITSFLIGVVISLFLILTRNEYPEWFSSDDSVKRLVRQLTPLLAICIVINNVQPVLSGVAIGAGWQAAVAYVNVGCYYLFGIPMGLILGYPVQLGVQGIWYGMMSGTILQTLVLFWMVAKTNWNKEASVAEERIRKWGGHTDSKRNLVE</sequence>